<dbReference type="Proteomes" id="UP000036202">
    <property type="component" value="Plasmid pbeh1"/>
</dbReference>
<accession>A0A161PIR7</accession>
<feature type="transmembrane region" description="Helical" evidence="1">
    <location>
        <begin position="64"/>
        <end position="84"/>
    </location>
</feature>
<keyword evidence="2" id="KW-0614">Plasmid</keyword>
<protein>
    <submittedName>
        <fullName evidence="2">Uncharacterized protein</fullName>
    </submittedName>
</protein>
<evidence type="ECO:0000313" key="3">
    <source>
        <dbReference type="Proteomes" id="UP000036202"/>
    </source>
</evidence>
<dbReference type="EMBL" id="CP015323">
    <property type="protein sequence ID" value="AWG44942.1"/>
    <property type="molecule type" value="Genomic_DNA"/>
</dbReference>
<evidence type="ECO:0000313" key="2">
    <source>
        <dbReference type="EMBL" id="AWG44942.1"/>
    </source>
</evidence>
<geneLocation type="plasmid" evidence="3">
    <name>pbeh1</name>
</geneLocation>
<sequence length="95" mass="9687">MIDLLSQMNDLSLGAADGMSGLIESGKSTLKWGQRLGLICAAIAFAIGGYLLMLGGDRGRQKCIGWFIGGAVGLVIVMGALGIAQGVDSNIKFGG</sequence>
<keyword evidence="3" id="KW-1185">Reference proteome</keyword>
<dbReference type="GeneID" id="93710239"/>
<keyword evidence="1" id="KW-1133">Transmembrane helix</keyword>
<gene>
    <name evidence="2" type="ORF">BEH_24910</name>
</gene>
<dbReference type="KEGG" id="beo:BEH_24910"/>
<keyword evidence="1" id="KW-0812">Transmembrane</keyword>
<proteinExistence type="predicted"/>
<evidence type="ECO:0000256" key="1">
    <source>
        <dbReference type="SAM" id="Phobius"/>
    </source>
</evidence>
<dbReference type="eggNOG" id="ENOG50304N6">
    <property type="taxonomic scope" value="Bacteria"/>
</dbReference>
<accession>A0A2L1FFT7</accession>
<dbReference type="OrthoDB" id="2428877at2"/>
<feature type="transmembrane region" description="Helical" evidence="1">
    <location>
        <begin position="32"/>
        <end position="52"/>
    </location>
</feature>
<organism evidence="2 3">
    <name type="scientific">Priestia filamentosa</name>
    <dbReference type="NCBI Taxonomy" id="1402861"/>
    <lineage>
        <taxon>Bacteria</taxon>
        <taxon>Bacillati</taxon>
        <taxon>Bacillota</taxon>
        <taxon>Bacilli</taxon>
        <taxon>Bacillales</taxon>
        <taxon>Bacillaceae</taxon>
        <taxon>Priestia</taxon>
    </lineage>
</organism>
<dbReference type="RefSeq" id="WP_019392498.1">
    <property type="nucleotide sequence ID" value="NZ_ALIM01000017.1"/>
</dbReference>
<reference evidence="2 3" key="1">
    <citation type="journal article" date="2015" name="PLoS ONE">
        <title>Genome Sequence of Bacillus endophyticus and Analysis of Its Companion Mechanism in the Ketogulonigenium vulgare-Bacillus Strain Consortium.</title>
        <authorList>
            <person name="Jia N."/>
            <person name="Du J."/>
            <person name="Ding M.Z."/>
            <person name="Gao F."/>
            <person name="Yuan Y.J."/>
        </authorList>
    </citation>
    <scope>NUCLEOTIDE SEQUENCE [LARGE SCALE GENOMIC DNA]</scope>
    <source>
        <strain evidence="2 3">Hbe603</strain>
        <plasmid evidence="3">pbeh1</plasmid>
    </source>
</reference>
<keyword evidence="1" id="KW-0472">Membrane</keyword>
<name>A0A161PIR7_9BACI</name>
<dbReference type="AlphaFoldDB" id="A0A161PIR7"/>